<dbReference type="Proteomes" id="UP000236735">
    <property type="component" value="Unassembled WGS sequence"/>
</dbReference>
<keyword evidence="1" id="KW-0175">Coiled coil</keyword>
<dbReference type="AlphaFoldDB" id="A0A1H5XMD7"/>
<evidence type="ECO:0000313" key="3">
    <source>
        <dbReference type="Proteomes" id="UP000236735"/>
    </source>
</evidence>
<feature type="coiled-coil region" evidence="1">
    <location>
        <begin position="39"/>
        <end position="94"/>
    </location>
</feature>
<dbReference type="InterPro" id="IPR014867">
    <property type="entry name" value="Spore_coat_CotH_CotH2/3/7"/>
</dbReference>
<accession>A0A1H5XMD7</accession>
<proteinExistence type="predicted"/>
<organism evidence="2 3">
    <name type="scientific">Xylanibacter ruminicola</name>
    <name type="common">Prevotella ruminicola</name>
    <dbReference type="NCBI Taxonomy" id="839"/>
    <lineage>
        <taxon>Bacteria</taxon>
        <taxon>Pseudomonadati</taxon>
        <taxon>Bacteroidota</taxon>
        <taxon>Bacteroidia</taxon>
        <taxon>Bacteroidales</taxon>
        <taxon>Prevotellaceae</taxon>
        <taxon>Xylanibacter</taxon>
    </lineage>
</organism>
<sequence>MHLFAKKELNLQRILYIRNDRKLIGMKKFIFFAIAFCSLLACSSELDDVKKEIEDLERQALELQRQKDSIENAIKNQQGENDSTQDKIDQTEYNLHPAFLKYMEFLSSDNPVQMVEDAKCEIIGDSVVECWITNIMDNKKLIPRFVYEGTEMTIDGKEVVSGKTIVDFRKPISLVVKSKMQTKSYIVYVHSYTGIPMLWLETDKRENIALTTKYYQANLKLVEDVKTRAAGDVIEARVRVRGVGDISWYQSKVHPSLQIGKNSYAILFSEVVSLFDESKNNDWELMPNADDNTMLRTQTMFYMGHLSNLPFTPRYHFVDLMLNGRYYGTYMLGDRMENASARVDVGFNGYILKIDAATTGVNFTTSEIEQPLSILTPSVLVGDNNYRFIASYLESAEEALFGDNFKNESEGWQKYLDMDSFVDWYLINEIAKNEDAFQAECYMNMKKSGKLRMGPLWKAEKSFGFEKSSYSGFVVKNTKWYNRLFQDPAFVAKVKERFAYFYKHKNTIIKEISANAEYLKRSAQENSNKWDVFDKSAGDTKVQYLKTVSSMKDWLEKRMDWMNTEFGNM</sequence>
<protein>
    <submittedName>
        <fullName evidence="2">CotH protein</fullName>
    </submittedName>
</protein>
<gene>
    <name evidence="2" type="ORF">SAMN05216354_0049</name>
</gene>
<name>A0A1H5XMD7_XYLRU</name>
<reference evidence="2 3" key="1">
    <citation type="submission" date="2016-10" db="EMBL/GenBank/DDBJ databases">
        <authorList>
            <person name="de Groot N.N."/>
        </authorList>
    </citation>
    <scope>NUCLEOTIDE SEQUENCE [LARGE SCALE GENOMIC DNA]</scope>
    <source>
        <strain evidence="2 3">AR32</strain>
    </source>
</reference>
<evidence type="ECO:0000256" key="1">
    <source>
        <dbReference type="SAM" id="Coils"/>
    </source>
</evidence>
<dbReference type="EMBL" id="FNUV01000010">
    <property type="protein sequence ID" value="SEG12901.1"/>
    <property type="molecule type" value="Genomic_DNA"/>
</dbReference>
<dbReference type="Pfam" id="PF08757">
    <property type="entry name" value="CotH"/>
    <property type="match status" value="1"/>
</dbReference>
<evidence type="ECO:0000313" key="2">
    <source>
        <dbReference type="EMBL" id="SEG12901.1"/>
    </source>
</evidence>